<dbReference type="PANTHER" id="PTHR36110">
    <property type="entry name" value="RING-CLEAVING DIOXYGENASE MHQE-RELATED"/>
    <property type="match status" value="1"/>
</dbReference>
<dbReference type="InterPro" id="IPR052537">
    <property type="entry name" value="Extradiol_RC_dioxygenase"/>
</dbReference>
<evidence type="ECO:0000313" key="2">
    <source>
        <dbReference type="EMBL" id="CAH1228442.1"/>
    </source>
</evidence>
<protein>
    <submittedName>
        <fullName evidence="2">Ring-cleaving dioxygenase MhqO</fullName>
        <ecNumber evidence="2">1.13.11.-</ecNumber>
    </submittedName>
</protein>
<sequence length="322" mass="35251">MTTTQTTQQQTAGIHHITAFVQHAQATVDFYAGILGLRLIKKTINFDAPEVYHLYFGNEGGSPGTIITFFPYAGSRKGRVGGGQVGITTYAVPTGSLSFWEARLTQFGVAYEKNARFGETYVQFKDPDGLRLEIVEREQGAPSQWAFGGVPVDKAIKGFGGAVLYSTAPDKTSELLVNVMGLKKVGQEGAYARFTSFGDLGNIVDINVTPMDYGAGGAGTVHHIAWRAKDDAEHALWRSHVASNGYHPTPIVDRQYFNAIYFREEGGILFEIATDPPGFARDEAPDALGEKLMLPEWFEASRDQIVKNLPPIEVRVLEGDEQ</sequence>
<dbReference type="Proteomes" id="UP000838821">
    <property type="component" value="Unassembled WGS sequence"/>
</dbReference>
<keyword evidence="3" id="KW-1185">Reference proteome</keyword>
<evidence type="ECO:0000259" key="1">
    <source>
        <dbReference type="PROSITE" id="PS51819"/>
    </source>
</evidence>
<feature type="domain" description="VOC" evidence="1">
    <location>
        <begin position="158"/>
        <end position="275"/>
    </location>
</feature>
<dbReference type="CDD" id="cd08346">
    <property type="entry name" value="PcpA_N_like"/>
    <property type="match status" value="1"/>
</dbReference>
<organism evidence="2 3">
    <name type="scientific">Paenibacillus allorhizoplanae</name>
    <dbReference type="NCBI Taxonomy" id="2905648"/>
    <lineage>
        <taxon>Bacteria</taxon>
        <taxon>Bacillati</taxon>
        <taxon>Bacillota</taxon>
        <taxon>Bacilli</taxon>
        <taxon>Bacillales</taxon>
        <taxon>Paenibacillaceae</taxon>
        <taxon>Paenibacillus</taxon>
    </lineage>
</organism>
<dbReference type="GO" id="GO:0051213">
    <property type="term" value="F:dioxygenase activity"/>
    <property type="evidence" value="ECO:0007669"/>
    <property type="project" value="UniProtKB-KW"/>
</dbReference>
<name>A0ABM9CXN0_9BACL</name>
<dbReference type="RefSeq" id="WP_236292611.1">
    <property type="nucleotide sequence ID" value="NZ_CAKMMW010000030.1"/>
</dbReference>
<evidence type="ECO:0000313" key="3">
    <source>
        <dbReference type="Proteomes" id="UP000838821"/>
    </source>
</evidence>
<dbReference type="CDD" id="cd08347">
    <property type="entry name" value="PcpA_C_like"/>
    <property type="match status" value="1"/>
</dbReference>
<feature type="domain" description="VOC" evidence="1">
    <location>
        <begin position="13"/>
        <end position="137"/>
    </location>
</feature>
<dbReference type="Gene3D" id="3.10.180.10">
    <property type="entry name" value="2,3-Dihydroxybiphenyl 1,2-Dioxygenase, domain 1"/>
    <property type="match status" value="2"/>
</dbReference>
<dbReference type="EMBL" id="CAKMMW010000030">
    <property type="protein sequence ID" value="CAH1228442.1"/>
    <property type="molecule type" value="Genomic_DNA"/>
</dbReference>
<dbReference type="InterPro" id="IPR037523">
    <property type="entry name" value="VOC_core"/>
</dbReference>
<dbReference type="InterPro" id="IPR004360">
    <property type="entry name" value="Glyas_Fos-R_dOase_dom"/>
</dbReference>
<dbReference type="EC" id="1.13.11.-" evidence="2"/>
<keyword evidence="2" id="KW-0560">Oxidoreductase</keyword>
<dbReference type="PANTHER" id="PTHR36110:SF2">
    <property type="entry name" value="RING-CLEAVING DIOXYGENASE MHQE-RELATED"/>
    <property type="match status" value="1"/>
</dbReference>
<reference evidence="2" key="1">
    <citation type="submission" date="2022-01" db="EMBL/GenBank/DDBJ databases">
        <authorList>
            <person name="Criscuolo A."/>
        </authorList>
    </citation>
    <scope>NUCLEOTIDE SEQUENCE</scope>
    <source>
        <strain evidence="2">CIP111891</strain>
    </source>
</reference>
<keyword evidence="2" id="KW-0223">Dioxygenase</keyword>
<dbReference type="Pfam" id="PF00903">
    <property type="entry name" value="Glyoxalase"/>
    <property type="match status" value="2"/>
</dbReference>
<accession>A0ABM9CXN0</accession>
<dbReference type="InterPro" id="IPR029068">
    <property type="entry name" value="Glyas_Bleomycin-R_OHBP_Dase"/>
</dbReference>
<comment type="caution">
    <text evidence="2">The sequence shown here is derived from an EMBL/GenBank/DDBJ whole genome shotgun (WGS) entry which is preliminary data.</text>
</comment>
<gene>
    <name evidence="2" type="primary">mhqO</name>
    <name evidence="2" type="ORF">PAECIP111891_06305</name>
</gene>
<dbReference type="PROSITE" id="PS51819">
    <property type="entry name" value="VOC"/>
    <property type="match status" value="2"/>
</dbReference>
<dbReference type="SUPFAM" id="SSF54593">
    <property type="entry name" value="Glyoxalase/Bleomycin resistance protein/Dihydroxybiphenyl dioxygenase"/>
    <property type="match status" value="1"/>
</dbReference>
<proteinExistence type="predicted"/>